<keyword evidence="2 4" id="KW-0863">Zinc-finger</keyword>
<evidence type="ECO:0000313" key="6">
    <source>
        <dbReference type="EMBL" id="EXU99368.1"/>
    </source>
</evidence>
<keyword evidence="1" id="KW-0479">Metal-binding</keyword>
<evidence type="ECO:0000256" key="1">
    <source>
        <dbReference type="ARBA" id="ARBA00022723"/>
    </source>
</evidence>
<dbReference type="Proteomes" id="UP000030151">
    <property type="component" value="Unassembled WGS sequence"/>
</dbReference>
<sequence>MDSELCTICGAPAGFCARCKSAAYCSLECQHTDWEVHRLLCKKYSHKADANFQCRPSPRHRLVIFFPMKPKDPTKQSSSVTKPTLRWIDTKVVKRQLGEYFYPDLGKLLSIAEYNGVIRPLLKRVRGNALRGRETNTDTIDIWHLDPDIIKGVVDNESLHGSPSPLGDTWAETVWKGPIVVTMREGNGYDLPLVKDVDLVAYRDALDFLGYYRAGQGSVIDDFGKKTYFAQRILQLRAGKMMGWRLNCEADQVDRGELAAVPVSVPRAHPLVLHADDPLQIPQLLDFQWVITRYPQGSRERGLPPGQLENRLARLLLTRITVRDGKWTRCRDCWKDAAVGSILLVERYRGEIKKDVLMAICRLIEEKVLPLMTDERALQPGAAEELAEIIIREGENLLAGIQADDVEVDDT</sequence>
<dbReference type="OrthoDB" id="2895307at2759"/>
<gene>
    <name evidence="6" type="ORF">X797_007504</name>
</gene>
<evidence type="ECO:0000259" key="5">
    <source>
        <dbReference type="PROSITE" id="PS50865"/>
    </source>
</evidence>
<dbReference type="HOGENOM" id="CLU_685184_0_0_1"/>
<evidence type="ECO:0000256" key="3">
    <source>
        <dbReference type="ARBA" id="ARBA00022833"/>
    </source>
</evidence>
<evidence type="ECO:0000313" key="7">
    <source>
        <dbReference type="Proteomes" id="UP000030151"/>
    </source>
</evidence>
<comment type="caution">
    <text evidence="6">The sequence shown here is derived from an EMBL/GenBank/DDBJ whole genome shotgun (WGS) entry which is preliminary data.</text>
</comment>
<accession>A0A014PPB6</accession>
<dbReference type="InterPro" id="IPR002893">
    <property type="entry name" value="Znf_MYND"/>
</dbReference>
<dbReference type="Pfam" id="PF01753">
    <property type="entry name" value="zf-MYND"/>
    <property type="match status" value="1"/>
</dbReference>
<dbReference type="eggNOG" id="ENOG502SQ86">
    <property type="taxonomic scope" value="Eukaryota"/>
</dbReference>
<keyword evidence="3" id="KW-0862">Zinc</keyword>
<proteinExistence type="predicted"/>
<reference evidence="6 7" key="1">
    <citation type="submission" date="2014-02" db="EMBL/GenBank/DDBJ databases">
        <title>The genome sequence of the entomopathogenic fungus Metarhizium robertsii ARSEF 2575.</title>
        <authorList>
            <person name="Giuliano Garisto Donzelli B."/>
            <person name="Roe B.A."/>
            <person name="Macmil S.L."/>
            <person name="Krasnoff S.B."/>
            <person name="Gibson D.M."/>
        </authorList>
    </citation>
    <scope>NUCLEOTIDE SEQUENCE [LARGE SCALE GENOMIC DNA]</scope>
    <source>
        <strain evidence="6 7">ARSEF 2575</strain>
    </source>
</reference>
<organism evidence="6 7">
    <name type="scientific">Metarhizium robertsii</name>
    <dbReference type="NCBI Taxonomy" id="568076"/>
    <lineage>
        <taxon>Eukaryota</taxon>
        <taxon>Fungi</taxon>
        <taxon>Dikarya</taxon>
        <taxon>Ascomycota</taxon>
        <taxon>Pezizomycotina</taxon>
        <taxon>Sordariomycetes</taxon>
        <taxon>Hypocreomycetidae</taxon>
        <taxon>Hypocreales</taxon>
        <taxon>Clavicipitaceae</taxon>
        <taxon>Metarhizium</taxon>
    </lineage>
</organism>
<dbReference type="EMBL" id="JELW01000019">
    <property type="protein sequence ID" value="EXU99368.1"/>
    <property type="molecule type" value="Genomic_DNA"/>
</dbReference>
<name>A0A014PPB6_9HYPO</name>
<protein>
    <submittedName>
        <fullName evidence="6">MYND finger domain protein</fullName>
    </submittedName>
</protein>
<dbReference type="AlphaFoldDB" id="A0A014PPB6"/>
<evidence type="ECO:0000256" key="4">
    <source>
        <dbReference type="PROSITE-ProRule" id="PRU00134"/>
    </source>
</evidence>
<dbReference type="Gene3D" id="6.10.140.2220">
    <property type="match status" value="1"/>
</dbReference>
<evidence type="ECO:0000256" key="2">
    <source>
        <dbReference type="ARBA" id="ARBA00022771"/>
    </source>
</evidence>
<feature type="domain" description="MYND-type" evidence="5">
    <location>
        <begin position="6"/>
        <end position="41"/>
    </location>
</feature>
<dbReference type="GO" id="GO:0008270">
    <property type="term" value="F:zinc ion binding"/>
    <property type="evidence" value="ECO:0007669"/>
    <property type="project" value="UniProtKB-KW"/>
</dbReference>
<dbReference type="SUPFAM" id="SSF144232">
    <property type="entry name" value="HIT/MYND zinc finger-like"/>
    <property type="match status" value="1"/>
</dbReference>
<dbReference type="PROSITE" id="PS50865">
    <property type="entry name" value="ZF_MYND_2"/>
    <property type="match status" value="1"/>
</dbReference>